<dbReference type="RefSeq" id="WP_220196191.1">
    <property type="nucleotide sequence ID" value="NZ_BNJF01000002.1"/>
</dbReference>
<evidence type="ECO:0000313" key="4">
    <source>
        <dbReference type="Proteomes" id="UP000612362"/>
    </source>
</evidence>
<evidence type="ECO:0000313" key="3">
    <source>
        <dbReference type="EMBL" id="GHO46840.1"/>
    </source>
</evidence>
<accession>A0A8J3MT64</accession>
<feature type="region of interest" description="Disordered" evidence="1">
    <location>
        <begin position="1"/>
        <end position="20"/>
    </location>
</feature>
<evidence type="ECO:0000256" key="2">
    <source>
        <dbReference type="SAM" id="Phobius"/>
    </source>
</evidence>
<comment type="caution">
    <text evidence="3">The sequence shown here is derived from an EMBL/GenBank/DDBJ whole genome shotgun (WGS) entry which is preliminary data.</text>
</comment>
<keyword evidence="2" id="KW-1133">Transmembrane helix</keyword>
<keyword evidence="4" id="KW-1185">Reference proteome</keyword>
<evidence type="ECO:0000256" key="1">
    <source>
        <dbReference type="SAM" id="MobiDB-lite"/>
    </source>
</evidence>
<feature type="transmembrane region" description="Helical" evidence="2">
    <location>
        <begin position="188"/>
        <end position="212"/>
    </location>
</feature>
<organism evidence="3 4">
    <name type="scientific">Ktedonospora formicarum</name>
    <dbReference type="NCBI Taxonomy" id="2778364"/>
    <lineage>
        <taxon>Bacteria</taxon>
        <taxon>Bacillati</taxon>
        <taxon>Chloroflexota</taxon>
        <taxon>Ktedonobacteria</taxon>
        <taxon>Ktedonobacterales</taxon>
        <taxon>Ktedonobacteraceae</taxon>
        <taxon>Ktedonospora</taxon>
    </lineage>
</organism>
<gene>
    <name evidence="3" type="ORF">KSX_50030</name>
</gene>
<feature type="transmembrane region" description="Helical" evidence="2">
    <location>
        <begin position="79"/>
        <end position="97"/>
    </location>
</feature>
<keyword evidence="2" id="KW-0812">Transmembrane</keyword>
<proteinExistence type="predicted"/>
<feature type="transmembrane region" description="Helical" evidence="2">
    <location>
        <begin position="55"/>
        <end position="73"/>
    </location>
</feature>
<keyword evidence="2" id="KW-0472">Membrane</keyword>
<dbReference type="AlphaFoldDB" id="A0A8J3MT64"/>
<dbReference type="EMBL" id="BNJF01000002">
    <property type="protein sequence ID" value="GHO46840.1"/>
    <property type="molecule type" value="Genomic_DNA"/>
</dbReference>
<protein>
    <submittedName>
        <fullName evidence="3">Uncharacterized protein</fullName>
    </submittedName>
</protein>
<sequence>MMHPTNSESRTSSPLGETTNPPLPRVNWWLRMTSTGWDIPQETIEQREKVRRSRLTSWILLGMLVTLTAFIPATFTDRASMFSVLFALAGVLVATFCNRKGFVTVAGGILVTLSILATIGVVLGSADGKIHLVYLPAYDIMVISVILGASILPRSAAFIIAVVNTILITADLMVQPLSPDLQQAISQYTMAVIVGRPVAIQIMVAVISFLWVRGMDQAVKRADRAEELRSIEQRFSMVEAERKAQVEEFVQEIINALRLLANSQEGLVVLSPNHPLHQQGMFINNQLKQFYRLKQSGGVTNEQTAYAAKILLTMLQRVNTGHMKPSGLDPRVFATQVPIIDTISWYLYHMLQGKYAPAVSPNSPAHGGL</sequence>
<dbReference type="Proteomes" id="UP000612362">
    <property type="component" value="Unassembled WGS sequence"/>
</dbReference>
<feature type="transmembrane region" description="Helical" evidence="2">
    <location>
        <begin position="130"/>
        <end position="149"/>
    </location>
</feature>
<reference evidence="3" key="1">
    <citation type="submission" date="2020-10" db="EMBL/GenBank/DDBJ databases">
        <title>Taxonomic study of unclassified bacteria belonging to the class Ktedonobacteria.</title>
        <authorList>
            <person name="Yabe S."/>
            <person name="Wang C.M."/>
            <person name="Zheng Y."/>
            <person name="Sakai Y."/>
            <person name="Cavaletti L."/>
            <person name="Monciardini P."/>
            <person name="Donadio S."/>
        </authorList>
    </citation>
    <scope>NUCLEOTIDE SEQUENCE</scope>
    <source>
        <strain evidence="3">SOSP1-1</strain>
    </source>
</reference>
<feature type="transmembrane region" description="Helical" evidence="2">
    <location>
        <begin position="156"/>
        <end position="176"/>
    </location>
</feature>
<name>A0A8J3MT64_9CHLR</name>
<feature type="transmembrane region" description="Helical" evidence="2">
    <location>
        <begin position="102"/>
        <end position="124"/>
    </location>
</feature>